<feature type="domain" description="Neurotransmitter-gated ion-channel transmembrane" evidence="19">
    <location>
        <begin position="29"/>
        <end position="200"/>
    </location>
</feature>
<evidence type="ECO:0000256" key="14">
    <source>
        <dbReference type="ARBA" id="ARBA00023286"/>
    </source>
</evidence>
<comment type="similarity">
    <text evidence="1">Belongs to the ligand-gated ion channel (TC 1.A.9) family. Acetylcholine receptor (TC 1.A.9.1) subfamily.</text>
</comment>
<dbReference type="InterPro" id="IPR036719">
    <property type="entry name" value="Neuro-gated_channel_TM_sf"/>
</dbReference>
<keyword evidence="10" id="KW-1015">Disulfide bond</keyword>
<dbReference type="SUPFAM" id="SSF90112">
    <property type="entry name" value="Neurotransmitter-gated ion-channel transmembrane pore"/>
    <property type="match status" value="1"/>
</dbReference>
<sequence>MLVTNLEFERCCKHPTVHVGTHRCLNPVCVCVSILFPGPRTHRMPPWIRTVFLYYLPACMFMKRPKKTRLRWMMEMPGMSGPPHPHHTSPSDLPAPAPPSSATPSKHKMEAMELADLHHPNCKINRKASAERRESESSDSLILSPEASKATEAVEFIAEHLRNEDQYIQIREDWKYVAMVIDRLQLYLFFIVTTAGTLGILMDAPHIFETVDQDKIIEIYGGK</sequence>
<dbReference type="Gene3D" id="1.20.58.390">
    <property type="entry name" value="Neurotransmitter-gated ion-channel transmembrane domain"/>
    <property type="match status" value="1"/>
</dbReference>
<evidence type="ECO:0000256" key="13">
    <source>
        <dbReference type="ARBA" id="ARBA00023257"/>
    </source>
</evidence>
<evidence type="ECO:0000256" key="9">
    <source>
        <dbReference type="ARBA" id="ARBA00023136"/>
    </source>
</evidence>
<evidence type="ECO:0000256" key="8">
    <source>
        <dbReference type="ARBA" id="ARBA00023065"/>
    </source>
</evidence>
<dbReference type="FunFam" id="1.20.58.390:FF:000035">
    <property type="entry name" value="Acetylcholine receptor subunit beta-like 1"/>
    <property type="match status" value="1"/>
</dbReference>
<gene>
    <name evidence="20" type="ORF">g.97865</name>
</gene>
<evidence type="ECO:0000256" key="17">
    <source>
        <dbReference type="SAM" id="MobiDB-lite"/>
    </source>
</evidence>
<keyword evidence="12" id="KW-0325">Glycoprotein</keyword>
<keyword evidence="11 20" id="KW-0675">Receptor</keyword>
<dbReference type="Pfam" id="PF02932">
    <property type="entry name" value="Neur_chan_memb"/>
    <property type="match status" value="1"/>
</dbReference>
<feature type="region of interest" description="Disordered" evidence="17">
    <location>
        <begin position="76"/>
        <end position="106"/>
    </location>
</feature>
<evidence type="ECO:0000256" key="4">
    <source>
        <dbReference type="ARBA" id="ARBA00022692"/>
    </source>
</evidence>
<evidence type="ECO:0000256" key="15">
    <source>
        <dbReference type="ARBA" id="ARBA00023303"/>
    </source>
</evidence>
<evidence type="ECO:0000256" key="6">
    <source>
        <dbReference type="ARBA" id="ARBA00022989"/>
    </source>
</evidence>
<keyword evidence="15" id="KW-0407">Ion channel</keyword>
<keyword evidence="8" id="KW-0406">Ion transport</keyword>
<evidence type="ECO:0000256" key="2">
    <source>
        <dbReference type="ARBA" id="ARBA00022448"/>
    </source>
</evidence>
<keyword evidence="5" id="KW-0732">Signal</keyword>
<keyword evidence="14" id="KW-1071">Ligand-gated ion channel</keyword>
<evidence type="ECO:0000256" key="16">
    <source>
        <dbReference type="ARBA" id="ARBA00034104"/>
    </source>
</evidence>
<comment type="subcellular location">
    <subcellularLocation>
        <location evidence="16">Postsynaptic cell membrane</location>
        <topology evidence="16">Multi-pass membrane protein</topology>
    </subcellularLocation>
</comment>
<keyword evidence="7" id="KW-0770">Synapse</keyword>
<evidence type="ECO:0000256" key="7">
    <source>
        <dbReference type="ARBA" id="ARBA00023018"/>
    </source>
</evidence>
<dbReference type="EMBL" id="GGMS01014525">
    <property type="protein sequence ID" value="MBY83728.1"/>
    <property type="molecule type" value="Transcribed_RNA"/>
</dbReference>
<proteinExistence type="inferred from homology"/>
<dbReference type="InterPro" id="IPR038050">
    <property type="entry name" value="Neuro_actylchol_rec"/>
</dbReference>
<name>A0A2S2R151_9HEMI</name>
<evidence type="ECO:0000256" key="18">
    <source>
        <dbReference type="SAM" id="Phobius"/>
    </source>
</evidence>
<organism evidence="20">
    <name type="scientific">Sipha flava</name>
    <name type="common">yellow sugarcane aphid</name>
    <dbReference type="NCBI Taxonomy" id="143950"/>
    <lineage>
        <taxon>Eukaryota</taxon>
        <taxon>Metazoa</taxon>
        <taxon>Ecdysozoa</taxon>
        <taxon>Arthropoda</taxon>
        <taxon>Hexapoda</taxon>
        <taxon>Insecta</taxon>
        <taxon>Pterygota</taxon>
        <taxon>Neoptera</taxon>
        <taxon>Paraneoptera</taxon>
        <taxon>Hemiptera</taxon>
        <taxon>Sternorrhyncha</taxon>
        <taxon>Aphidomorpha</taxon>
        <taxon>Aphidoidea</taxon>
        <taxon>Aphididae</taxon>
        <taxon>Sipha</taxon>
    </lineage>
</organism>
<reference evidence="20" key="1">
    <citation type="submission" date="2018-04" db="EMBL/GenBank/DDBJ databases">
        <title>Transcriptome assembly of Sipha flava.</title>
        <authorList>
            <person name="Scully E.D."/>
            <person name="Geib S.M."/>
            <person name="Palmer N.A."/>
            <person name="Koch K."/>
            <person name="Bradshaw J."/>
            <person name="Heng-Moss T."/>
            <person name="Sarath G."/>
        </authorList>
    </citation>
    <scope>NUCLEOTIDE SEQUENCE</scope>
</reference>
<keyword evidence="9 18" id="KW-0472">Membrane</keyword>
<dbReference type="OrthoDB" id="5975154at2759"/>
<evidence type="ECO:0000313" key="20">
    <source>
        <dbReference type="EMBL" id="MBY83728.1"/>
    </source>
</evidence>
<accession>A0A2S2R151</accession>
<dbReference type="AlphaFoldDB" id="A0A2S2R151"/>
<protein>
    <submittedName>
        <fullName evidence="20">Acetylcholine receptor subunit beta-like 1</fullName>
    </submittedName>
</protein>
<feature type="transmembrane region" description="Helical" evidence="18">
    <location>
        <begin position="184"/>
        <end position="202"/>
    </location>
</feature>
<keyword evidence="4 18" id="KW-0812">Transmembrane</keyword>
<evidence type="ECO:0000256" key="5">
    <source>
        <dbReference type="ARBA" id="ARBA00022729"/>
    </source>
</evidence>
<keyword evidence="2" id="KW-0813">Transport</keyword>
<dbReference type="InterPro" id="IPR006029">
    <property type="entry name" value="Neurotrans-gated_channel_TM"/>
</dbReference>
<evidence type="ECO:0000256" key="3">
    <source>
        <dbReference type="ARBA" id="ARBA00022475"/>
    </source>
</evidence>
<evidence type="ECO:0000256" key="1">
    <source>
        <dbReference type="ARBA" id="ARBA00009237"/>
    </source>
</evidence>
<dbReference type="GO" id="GO:0034220">
    <property type="term" value="P:monoatomic ion transmembrane transport"/>
    <property type="evidence" value="ECO:0007669"/>
    <property type="project" value="UniProtKB-KW"/>
</dbReference>
<evidence type="ECO:0000259" key="19">
    <source>
        <dbReference type="Pfam" id="PF02932"/>
    </source>
</evidence>
<dbReference type="GO" id="GO:0007268">
    <property type="term" value="P:chemical synaptic transmission"/>
    <property type="evidence" value="ECO:0007669"/>
    <property type="project" value="UniProtKB-ARBA"/>
</dbReference>
<evidence type="ECO:0000256" key="12">
    <source>
        <dbReference type="ARBA" id="ARBA00023180"/>
    </source>
</evidence>
<keyword evidence="3" id="KW-1003">Cell membrane</keyword>
<evidence type="ECO:0000256" key="10">
    <source>
        <dbReference type="ARBA" id="ARBA00023157"/>
    </source>
</evidence>
<keyword evidence="6 18" id="KW-1133">Transmembrane helix</keyword>
<dbReference type="GO" id="GO:0045211">
    <property type="term" value="C:postsynaptic membrane"/>
    <property type="evidence" value="ECO:0007669"/>
    <property type="project" value="UniProtKB-SubCell"/>
</dbReference>
<evidence type="ECO:0000256" key="11">
    <source>
        <dbReference type="ARBA" id="ARBA00023170"/>
    </source>
</evidence>
<keyword evidence="13" id="KW-0628">Postsynaptic cell membrane</keyword>